<protein>
    <submittedName>
        <fullName evidence="1">Uncharacterized protein</fullName>
    </submittedName>
</protein>
<dbReference type="AlphaFoldDB" id="A0A0F3N751"/>
<gene>
    <name evidence="1" type="ORF">APHMUC_0564</name>
</gene>
<evidence type="ECO:0000313" key="2">
    <source>
        <dbReference type="Proteomes" id="UP000033441"/>
    </source>
</evidence>
<accession>A0A0F3N751</accession>
<organism evidence="1 2">
    <name type="scientific">Anaplasma phagocytophilum str. ApMUC09</name>
    <dbReference type="NCBI Taxonomy" id="1359152"/>
    <lineage>
        <taxon>Bacteria</taxon>
        <taxon>Pseudomonadati</taxon>
        <taxon>Pseudomonadota</taxon>
        <taxon>Alphaproteobacteria</taxon>
        <taxon>Rickettsiales</taxon>
        <taxon>Anaplasmataceae</taxon>
        <taxon>Anaplasma</taxon>
        <taxon>phagocytophilum group</taxon>
    </lineage>
</organism>
<name>A0A0F3N751_ANAPH</name>
<reference evidence="1 2" key="1">
    <citation type="submission" date="2015-02" db="EMBL/GenBank/DDBJ databases">
        <title>Genome Sequencing of Rickettsiales.</title>
        <authorList>
            <person name="Daugherty S.C."/>
            <person name="Su Q."/>
            <person name="Abolude K."/>
            <person name="Beier-Sexton M."/>
            <person name="Carlyon J.A."/>
            <person name="Carter R."/>
            <person name="Day N.P."/>
            <person name="Dumler S.J."/>
            <person name="Dyachenko V."/>
            <person name="Godinez A."/>
            <person name="Kurtti T.J."/>
            <person name="Lichay M."/>
            <person name="Mullins K.E."/>
            <person name="Ott S."/>
            <person name="Pappas-Brown V."/>
            <person name="Paris D.H."/>
            <person name="Patel P."/>
            <person name="Richards A.L."/>
            <person name="Sadzewicz L."/>
            <person name="Sears K."/>
            <person name="Seidman D."/>
            <person name="Sengamalay N."/>
            <person name="Stenos J."/>
            <person name="Tallon L.J."/>
            <person name="Vincent G."/>
            <person name="Fraser C.M."/>
            <person name="Munderloh U."/>
            <person name="Dunning-Hotopp J.C."/>
        </authorList>
    </citation>
    <scope>NUCLEOTIDE SEQUENCE [LARGE SCALE GENOMIC DNA]</scope>
    <source>
        <strain evidence="1 2">ApMUC09</strain>
    </source>
</reference>
<dbReference type="PATRIC" id="fig|1359152.3.peg.595"/>
<proteinExistence type="predicted"/>
<comment type="caution">
    <text evidence="1">The sequence shown here is derived from an EMBL/GenBank/DDBJ whole genome shotgun (WGS) entry which is preliminary data.</text>
</comment>
<evidence type="ECO:0000313" key="1">
    <source>
        <dbReference type="EMBL" id="KJV63870.1"/>
    </source>
</evidence>
<dbReference type="Proteomes" id="UP000033441">
    <property type="component" value="Unassembled WGS sequence"/>
</dbReference>
<sequence length="42" mass="5073">MIEKHNALEVLQYYTFTYCKAEAYIASFPVVEFVKYFCDRKI</sequence>
<dbReference type="EMBL" id="LANV01000001">
    <property type="protein sequence ID" value="KJV63870.1"/>
    <property type="molecule type" value="Genomic_DNA"/>
</dbReference>